<dbReference type="EMBL" id="JAINUF010000005">
    <property type="protein sequence ID" value="KAJ8358913.1"/>
    <property type="molecule type" value="Genomic_DNA"/>
</dbReference>
<gene>
    <name evidence="3" type="ORF">SKAU_G00154380</name>
</gene>
<organism evidence="3 4">
    <name type="scientific">Synaphobranchus kaupii</name>
    <name type="common">Kaup's arrowtooth eel</name>
    <dbReference type="NCBI Taxonomy" id="118154"/>
    <lineage>
        <taxon>Eukaryota</taxon>
        <taxon>Metazoa</taxon>
        <taxon>Chordata</taxon>
        <taxon>Craniata</taxon>
        <taxon>Vertebrata</taxon>
        <taxon>Euteleostomi</taxon>
        <taxon>Actinopterygii</taxon>
        <taxon>Neopterygii</taxon>
        <taxon>Teleostei</taxon>
        <taxon>Anguilliformes</taxon>
        <taxon>Synaphobranchidae</taxon>
        <taxon>Synaphobranchus</taxon>
    </lineage>
</organism>
<reference evidence="3" key="1">
    <citation type="journal article" date="2023" name="Science">
        <title>Genome structures resolve the early diversification of teleost fishes.</title>
        <authorList>
            <person name="Parey E."/>
            <person name="Louis A."/>
            <person name="Montfort J."/>
            <person name="Bouchez O."/>
            <person name="Roques C."/>
            <person name="Iampietro C."/>
            <person name="Lluch J."/>
            <person name="Castinel A."/>
            <person name="Donnadieu C."/>
            <person name="Desvignes T."/>
            <person name="Floi Bucao C."/>
            <person name="Jouanno E."/>
            <person name="Wen M."/>
            <person name="Mejri S."/>
            <person name="Dirks R."/>
            <person name="Jansen H."/>
            <person name="Henkel C."/>
            <person name="Chen W.J."/>
            <person name="Zahm M."/>
            <person name="Cabau C."/>
            <person name="Klopp C."/>
            <person name="Thompson A.W."/>
            <person name="Robinson-Rechavi M."/>
            <person name="Braasch I."/>
            <person name="Lecointre G."/>
            <person name="Bobe J."/>
            <person name="Postlethwait J.H."/>
            <person name="Berthelot C."/>
            <person name="Roest Crollius H."/>
            <person name="Guiguen Y."/>
        </authorList>
    </citation>
    <scope>NUCLEOTIDE SEQUENCE</scope>
    <source>
        <strain evidence="3">WJC10195</strain>
    </source>
</reference>
<feature type="region of interest" description="Disordered" evidence="1">
    <location>
        <begin position="1"/>
        <end position="25"/>
    </location>
</feature>
<evidence type="ECO:0000256" key="2">
    <source>
        <dbReference type="SAM" id="Phobius"/>
    </source>
</evidence>
<keyword evidence="4" id="KW-1185">Reference proteome</keyword>
<accession>A0A9Q1FH90</accession>
<feature type="transmembrane region" description="Helical" evidence="2">
    <location>
        <begin position="67"/>
        <end position="86"/>
    </location>
</feature>
<dbReference type="Proteomes" id="UP001152622">
    <property type="component" value="Chromosome 5"/>
</dbReference>
<feature type="compositionally biased region" description="Polar residues" evidence="1">
    <location>
        <begin position="1"/>
        <end position="16"/>
    </location>
</feature>
<evidence type="ECO:0000256" key="1">
    <source>
        <dbReference type="SAM" id="MobiDB-lite"/>
    </source>
</evidence>
<sequence>MQVTHHSPNSTPTIDSETPPGSAGPLQVPGFHRGLAVIQSVSPCCRLGVVFPFVSLCFTTLLSAYPISPFCMHSTLSALLITLAYIRTRHLIDTN</sequence>
<evidence type="ECO:0000313" key="4">
    <source>
        <dbReference type="Proteomes" id="UP001152622"/>
    </source>
</evidence>
<name>A0A9Q1FH90_SYNKA</name>
<keyword evidence="2" id="KW-1133">Transmembrane helix</keyword>
<keyword evidence="2" id="KW-0472">Membrane</keyword>
<keyword evidence="2" id="KW-0812">Transmembrane</keyword>
<comment type="caution">
    <text evidence="3">The sequence shown here is derived from an EMBL/GenBank/DDBJ whole genome shotgun (WGS) entry which is preliminary data.</text>
</comment>
<evidence type="ECO:0000313" key="3">
    <source>
        <dbReference type="EMBL" id="KAJ8358913.1"/>
    </source>
</evidence>
<proteinExistence type="predicted"/>
<dbReference type="AlphaFoldDB" id="A0A9Q1FH90"/>
<protein>
    <submittedName>
        <fullName evidence="3">Uncharacterized protein</fullName>
    </submittedName>
</protein>